<dbReference type="Gene3D" id="3.90.1200.10">
    <property type="match status" value="1"/>
</dbReference>
<dbReference type="HOGENOM" id="CLU_061172_2_1_9"/>
<dbReference type="RefSeq" id="WP_023392294.1">
    <property type="nucleotide sequence ID" value="NZ_KI535341.1"/>
</dbReference>
<dbReference type="SUPFAM" id="SSF56112">
    <property type="entry name" value="Protein kinase-like (PK-like)"/>
    <property type="match status" value="1"/>
</dbReference>
<dbReference type="EMBL" id="ACIN03000015">
    <property type="protein sequence ID" value="ESK64938.1"/>
    <property type="molecule type" value="Genomic_DNA"/>
</dbReference>
<proteinExistence type="predicted"/>
<dbReference type="Proteomes" id="UP000019050">
    <property type="component" value="Unassembled WGS sequence"/>
</dbReference>
<dbReference type="GeneID" id="84817288"/>
<gene>
    <name evidence="1" type="ORF">GCWU000182_001670</name>
</gene>
<reference evidence="1" key="1">
    <citation type="submission" date="2013-06" db="EMBL/GenBank/DDBJ databases">
        <authorList>
            <person name="Weinstock G."/>
            <person name="Sodergren E."/>
            <person name="Clifton S."/>
            <person name="Fulton L."/>
            <person name="Fulton B."/>
            <person name="Courtney L."/>
            <person name="Fronick C."/>
            <person name="Harrison M."/>
            <person name="Strong C."/>
            <person name="Farmer C."/>
            <person name="Delahaunty K."/>
            <person name="Markovic C."/>
            <person name="Hall O."/>
            <person name="Minx P."/>
            <person name="Tomlinson C."/>
            <person name="Mitreva M."/>
            <person name="Nelson J."/>
            <person name="Hou S."/>
            <person name="Wollam A."/>
            <person name="Pepin K.H."/>
            <person name="Johnson M."/>
            <person name="Bhonagiri V."/>
            <person name="Nash W.E."/>
            <person name="Warren W."/>
            <person name="Chinwalla A."/>
            <person name="Mardis E.R."/>
            <person name="Wilson R.K."/>
        </authorList>
    </citation>
    <scope>NUCLEOTIDE SEQUENCE [LARGE SCALE GENOMIC DNA]</scope>
    <source>
        <strain evidence="1">ATCC 49176</strain>
    </source>
</reference>
<name>W1Q1Q0_ABIDE</name>
<accession>W1Q1Q0</accession>
<dbReference type="Pfam" id="PF04655">
    <property type="entry name" value="APH_6_hur"/>
    <property type="match status" value="1"/>
</dbReference>
<dbReference type="InterPro" id="IPR011009">
    <property type="entry name" value="Kinase-like_dom_sf"/>
</dbReference>
<dbReference type="GO" id="GO:0019748">
    <property type="term" value="P:secondary metabolic process"/>
    <property type="evidence" value="ECO:0007669"/>
    <property type="project" value="InterPro"/>
</dbReference>
<dbReference type="OrthoDB" id="179394at2"/>
<comment type="caution">
    <text evidence="1">The sequence shown here is derived from an EMBL/GenBank/DDBJ whole genome shotgun (WGS) entry which is preliminary data.</text>
</comment>
<dbReference type="eggNOG" id="COG3570">
    <property type="taxonomic scope" value="Bacteria"/>
</dbReference>
<evidence type="ECO:0008006" key="3">
    <source>
        <dbReference type="Google" id="ProtNLM"/>
    </source>
</evidence>
<dbReference type="STRING" id="592010.GCWU000182_001670"/>
<evidence type="ECO:0000313" key="1">
    <source>
        <dbReference type="EMBL" id="ESK64938.1"/>
    </source>
</evidence>
<evidence type="ECO:0000313" key="2">
    <source>
        <dbReference type="Proteomes" id="UP000019050"/>
    </source>
</evidence>
<dbReference type="InterPro" id="IPR006748">
    <property type="entry name" value="NH2Glyco/OHUrea_AB-resist_kin"/>
</dbReference>
<protein>
    <recommendedName>
        <fullName evidence="3">Aminoglycoside/hydroxyurea antibiotic resistance kinase</fullName>
    </recommendedName>
</protein>
<dbReference type="AlphaFoldDB" id="W1Q1Q0"/>
<organism evidence="1 2">
    <name type="scientific">Abiotrophia defectiva ATCC 49176</name>
    <dbReference type="NCBI Taxonomy" id="592010"/>
    <lineage>
        <taxon>Bacteria</taxon>
        <taxon>Bacillati</taxon>
        <taxon>Bacillota</taxon>
        <taxon>Bacilli</taxon>
        <taxon>Lactobacillales</taxon>
        <taxon>Aerococcaceae</taxon>
        <taxon>Abiotrophia</taxon>
    </lineage>
</organism>
<dbReference type="GO" id="GO:0016773">
    <property type="term" value="F:phosphotransferase activity, alcohol group as acceptor"/>
    <property type="evidence" value="ECO:0007669"/>
    <property type="project" value="InterPro"/>
</dbReference>
<keyword evidence="2" id="KW-1185">Reference proteome</keyword>
<sequence length="320" mass="36646">MKNWEDHIPSNVRNKLDALGDEGLQWKKDLNTVIDCIAKEWSLSLEQILEGGSEAFVAKCALRNQEKGILKLFMPQLEGNSEFEQQVEALRVVNGAGYVKLLKHDVKRKAVLLECLGEPLSESDYSIREQMKIICGLLKKTWIPLDEKQELRLMGQLIGWFQDFILSTWEKLEQPCSKEIIERALLFLESRRKCLSSYQSVLVHGDPHADNILKALDSNELSYKLIDPDGILGEPAYDLGILVREWVEELVDAPLEKAIERVLLLHNETGVEKQSIWEWAFIQSVSTGLFLKVIQEHGLGDSLLRIAQEWLRFEQFPVPV</sequence>